<dbReference type="EMBL" id="JACXVP010000009">
    <property type="protein sequence ID" value="KAG5585510.1"/>
    <property type="molecule type" value="Genomic_DNA"/>
</dbReference>
<organism evidence="1 2">
    <name type="scientific">Solanum commersonii</name>
    <name type="common">Commerson's wild potato</name>
    <name type="synonym">Commerson's nightshade</name>
    <dbReference type="NCBI Taxonomy" id="4109"/>
    <lineage>
        <taxon>Eukaryota</taxon>
        <taxon>Viridiplantae</taxon>
        <taxon>Streptophyta</taxon>
        <taxon>Embryophyta</taxon>
        <taxon>Tracheophyta</taxon>
        <taxon>Spermatophyta</taxon>
        <taxon>Magnoliopsida</taxon>
        <taxon>eudicotyledons</taxon>
        <taxon>Gunneridae</taxon>
        <taxon>Pentapetalae</taxon>
        <taxon>asterids</taxon>
        <taxon>lamiids</taxon>
        <taxon>Solanales</taxon>
        <taxon>Solanaceae</taxon>
        <taxon>Solanoideae</taxon>
        <taxon>Solaneae</taxon>
        <taxon>Solanum</taxon>
    </lineage>
</organism>
<comment type="caution">
    <text evidence="1">The sequence shown here is derived from an EMBL/GenBank/DDBJ whole genome shotgun (WGS) entry which is preliminary data.</text>
</comment>
<gene>
    <name evidence="1" type="ORF">H5410_045944</name>
</gene>
<evidence type="ECO:0000313" key="1">
    <source>
        <dbReference type="EMBL" id="KAG5585510.1"/>
    </source>
</evidence>
<protein>
    <submittedName>
        <fullName evidence="1">Uncharacterized protein</fullName>
    </submittedName>
</protein>
<dbReference type="AlphaFoldDB" id="A0A9J5XE83"/>
<evidence type="ECO:0000313" key="2">
    <source>
        <dbReference type="Proteomes" id="UP000824120"/>
    </source>
</evidence>
<name>A0A9J5XE83_SOLCO</name>
<reference evidence="1 2" key="1">
    <citation type="submission" date="2020-09" db="EMBL/GenBank/DDBJ databases">
        <title>De no assembly of potato wild relative species, Solanum commersonii.</title>
        <authorList>
            <person name="Cho K."/>
        </authorList>
    </citation>
    <scope>NUCLEOTIDE SEQUENCE [LARGE SCALE GENOMIC DNA]</scope>
    <source>
        <strain evidence="1">LZ3.2</strain>
        <tissue evidence="1">Leaf</tissue>
    </source>
</reference>
<dbReference type="Proteomes" id="UP000824120">
    <property type="component" value="Chromosome 9"/>
</dbReference>
<proteinExistence type="predicted"/>
<sequence length="117" mass="13246">MQIWRWDSWDVIGIWDKVFIVVKNCAEKVHSAQLVGIANSLGDPPFGLVHRLSALSFSNFKLCNFGLCTLEHLARSRPFGNSPNWFGDPQAFFSLFFQLSCSFLLHSFHALSLTPNT</sequence>
<accession>A0A9J5XE83</accession>
<keyword evidence="2" id="KW-1185">Reference proteome</keyword>